<dbReference type="PANTHER" id="PTHR16255:SF4">
    <property type="entry name" value="SPORULATION PROTEIN RMD8"/>
    <property type="match status" value="1"/>
</dbReference>
<dbReference type="EMBL" id="ML991906">
    <property type="protein sequence ID" value="KAF2228611.1"/>
    <property type="molecule type" value="Genomic_DNA"/>
</dbReference>
<feature type="region of interest" description="Disordered" evidence="2">
    <location>
        <begin position="129"/>
        <end position="155"/>
    </location>
</feature>
<evidence type="ECO:0000259" key="4">
    <source>
        <dbReference type="Pfam" id="PF02582"/>
    </source>
</evidence>
<feature type="region of interest" description="Disordered" evidence="2">
    <location>
        <begin position="168"/>
        <end position="193"/>
    </location>
</feature>
<gene>
    <name evidence="5" type="ORF">EV356DRAFT_581474</name>
</gene>
<feature type="region of interest" description="Disordered" evidence="2">
    <location>
        <begin position="289"/>
        <end position="379"/>
    </location>
</feature>
<name>A0A6A6GSI1_VIRVR</name>
<proteinExistence type="inferred from homology"/>
<evidence type="ECO:0000256" key="3">
    <source>
        <dbReference type="SAM" id="Phobius"/>
    </source>
</evidence>
<dbReference type="Proteomes" id="UP000800092">
    <property type="component" value="Unassembled WGS sequence"/>
</dbReference>
<protein>
    <submittedName>
        <fullName evidence="5">DUF155-domain-containing protein</fullName>
    </submittedName>
</protein>
<keyword evidence="6" id="KW-1185">Reference proteome</keyword>
<sequence>MSSNNPKPKRGPTVLVTDTRDTRPLPPRPAPPARSSTKLISVDNVLQYASDVPSQQRRLPPGSQARPPISPRTPSGRHPLEPKLSGRALLPPMPQQHVNMPSRASKVSERLVMLPETARGDELARLVDGGEEEDDDERGAGAVARAGVGAGPPSDEVMAERMRRRRMRVEEGGGDGGGEEGKDKSWAERLPKAQRSRDIARVTAYGVAQAWKLRATAEFVRERHGARTKLYDDCLYTVYHLPLLPGVEGYRVRSSPVLKSPGGKAVLDEEIERNERREYREGYFENGMEGGYAVKNEGEDVHWSGRQDETPPEEREHERYAVKDGEHGHEEYAVKDSPRNDAESPRPRHEQDSHPDGHALSSRPSSHETSTRSSSPSHLPAHTLPKTFAEMFVFSYGVVVFWNFTEIQEKDILADLTFACSPSGGSLSLATRPQPEQDCETEELHFEYNTAIPRPRLFNDMITLRSGDHMIKLTMSHAIAQSTKLSFFEARMGTTMLEAQYVPKRLALTGKLGMRREDVVKILGRLYTSRVEVNLSSNMLDVPNFFWDAEPHLHPLYVAVREYMEIESRIKVLNERCKVFLELAEMLGEAVADKKMSRLTWIIIVLIVISIFVTCSETLLRYGILSKSEQRKGMCSEDGLERLQARSVTGTPEMFLGVAAPAELQVGRWIATICRWALRLLGPGGGIAVLAWKGSEAFPWGRL</sequence>
<dbReference type="Pfam" id="PF02582">
    <property type="entry name" value="DUF155"/>
    <property type="match status" value="1"/>
</dbReference>
<dbReference type="OrthoDB" id="18302at2759"/>
<feature type="compositionally biased region" description="Basic and acidic residues" evidence="2">
    <location>
        <begin position="296"/>
        <end position="357"/>
    </location>
</feature>
<organism evidence="5 6">
    <name type="scientific">Viridothelium virens</name>
    <name type="common">Speckled blister lichen</name>
    <name type="synonym">Trypethelium virens</name>
    <dbReference type="NCBI Taxonomy" id="1048519"/>
    <lineage>
        <taxon>Eukaryota</taxon>
        <taxon>Fungi</taxon>
        <taxon>Dikarya</taxon>
        <taxon>Ascomycota</taxon>
        <taxon>Pezizomycotina</taxon>
        <taxon>Dothideomycetes</taxon>
        <taxon>Dothideomycetes incertae sedis</taxon>
        <taxon>Trypetheliales</taxon>
        <taxon>Trypetheliaceae</taxon>
        <taxon>Viridothelium</taxon>
    </lineage>
</organism>
<keyword evidence="3" id="KW-1133">Transmembrane helix</keyword>
<evidence type="ECO:0000313" key="6">
    <source>
        <dbReference type="Proteomes" id="UP000800092"/>
    </source>
</evidence>
<dbReference type="GO" id="GO:0005739">
    <property type="term" value="C:mitochondrion"/>
    <property type="evidence" value="ECO:0007669"/>
    <property type="project" value="UniProtKB-ARBA"/>
</dbReference>
<feature type="region of interest" description="Disordered" evidence="2">
    <location>
        <begin position="1"/>
        <end position="106"/>
    </location>
</feature>
<reference evidence="5" key="1">
    <citation type="journal article" date="2020" name="Stud. Mycol.">
        <title>101 Dothideomycetes genomes: a test case for predicting lifestyles and emergence of pathogens.</title>
        <authorList>
            <person name="Haridas S."/>
            <person name="Albert R."/>
            <person name="Binder M."/>
            <person name="Bloem J."/>
            <person name="Labutti K."/>
            <person name="Salamov A."/>
            <person name="Andreopoulos B."/>
            <person name="Baker S."/>
            <person name="Barry K."/>
            <person name="Bills G."/>
            <person name="Bluhm B."/>
            <person name="Cannon C."/>
            <person name="Castanera R."/>
            <person name="Culley D."/>
            <person name="Daum C."/>
            <person name="Ezra D."/>
            <person name="Gonzalez J."/>
            <person name="Henrissat B."/>
            <person name="Kuo A."/>
            <person name="Liang C."/>
            <person name="Lipzen A."/>
            <person name="Lutzoni F."/>
            <person name="Magnuson J."/>
            <person name="Mondo S."/>
            <person name="Nolan M."/>
            <person name="Ohm R."/>
            <person name="Pangilinan J."/>
            <person name="Park H.-J."/>
            <person name="Ramirez L."/>
            <person name="Alfaro M."/>
            <person name="Sun H."/>
            <person name="Tritt A."/>
            <person name="Yoshinaga Y."/>
            <person name="Zwiers L.-H."/>
            <person name="Turgeon B."/>
            <person name="Goodwin S."/>
            <person name="Spatafora J."/>
            <person name="Crous P."/>
            <person name="Grigoriev I."/>
        </authorList>
    </citation>
    <scope>NUCLEOTIDE SEQUENCE</scope>
    <source>
        <strain evidence="5">Tuck. ex Michener</strain>
    </source>
</reference>
<dbReference type="InterPro" id="IPR051624">
    <property type="entry name" value="RMD1/Sad1-interacting"/>
</dbReference>
<accession>A0A6A6GSI1</accession>
<dbReference type="AlphaFoldDB" id="A0A6A6GSI1"/>
<evidence type="ECO:0000256" key="2">
    <source>
        <dbReference type="SAM" id="MobiDB-lite"/>
    </source>
</evidence>
<dbReference type="PANTHER" id="PTHR16255">
    <property type="entry name" value="REQUIRED FOR MEIOTIC NUCLEAR DIVISION PROTEIN 1 HOMOLOG"/>
    <property type="match status" value="1"/>
</dbReference>
<feature type="domain" description="DUF155" evidence="4">
    <location>
        <begin position="391"/>
        <end position="574"/>
    </location>
</feature>
<keyword evidence="3" id="KW-0812">Transmembrane</keyword>
<feature type="compositionally biased region" description="Basic and acidic residues" evidence="2">
    <location>
        <begin position="179"/>
        <end position="193"/>
    </location>
</feature>
<evidence type="ECO:0000313" key="5">
    <source>
        <dbReference type="EMBL" id="KAF2228611.1"/>
    </source>
</evidence>
<keyword evidence="3" id="KW-0472">Membrane</keyword>
<feature type="transmembrane region" description="Helical" evidence="3">
    <location>
        <begin position="599"/>
        <end position="624"/>
    </location>
</feature>
<comment type="similarity">
    <text evidence="1">Belongs to the RMD1/sif2 family.</text>
</comment>
<evidence type="ECO:0000256" key="1">
    <source>
        <dbReference type="ARBA" id="ARBA00008306"/>
    </source>
</evidence>
<dbReference type="InterPro" id="IPR003734">
    <property type="entry name" value="DUF155"/>
</dbReference>